<evidence type="ECO:0000313" key="2">
    <source>
        <dbReference type="EMBL" id="ETX28952.1"/>
    </source>
</evidence>
<reference evidence="2 3" key="1">
    <citation type="submission" date="2014-01" db="EMBL/GenBank/DDBJ databases">
        <title>Roseivivax isoporae LMG 25204 Genome Sequencing.</title>
        <authorList>
            <person name="Lai Q."/>
            <person name="Li G."/>
            <person name="Shao Z."/>
        </authorList>
    </citation>
    <scope>NUCLEOTIDE SEQUENCE [LARGE SCALE GENOMIC DNA]</scope>
    <source>
        <strain evidence="2 3">LMG 25204</strain>
    </source>
</reference>
<evidence type="ECO:0000313" key="3">
    <source>
        <dbReference type="Proteomes" id="UP000023430"/>
    </source>
</evidence>
<dbReference type="STRING" id="1449351.RISW2_04355"/>
<dbReference type="RefSeq" id="WP_051491942.1">
    <property type="nucleotide sequence ID" value="NZ_JAME01000014.1"/>
</dbReference>
<protein>
    <recommendedName>
        <fullName evidence="4">Nutrient deprivation-induced protein</fullName>
    </recommendedName>
</protein>
<comment type="caution">
    <text evidence="2">The sequence shown here is derived from an EMBL/GenBank/DDBJ whole genome shotgun (WGS) entry which is preliminary data.</text>
</comment>
<feature type="region of interest" description="Disordered" evidence="1">
    <location>
        <begin position="141"/>
        <end position="175"/>
    </location>
</feature>
<name>X7F7Q8_9RHOB</name>
<dbReference type="PATRIC" id="fig|1449351.3.peg.2223"/>
<dbReference type="AlphaFoldDB" id="X7F7Q8"/>
<organism evidence="2 3">
    <name type="scientific">Roseivivax isoporae LMG 25204</name>
    <dbReference type="NCBI Taxonomy" id="1449351"/>
    <lineage>
        <taxon>Bacteria</taxon>
        <taxon>Pseudomonadati</taxon>
        <taxon>Pseudomonadota</taxon>
        <taxon>Alphaproteobacteria</taxon>
        <taxon>Rhodobacterales</taxon>
        <taxon>Roseobacteraceae</taxon>
        <taxon>Roseivivax</taxon>
    </lineage>
</organism>
<dbReference type="EMBL" id="JAME01000014">
    <property type="protein sequence ID" value="ETX28952.1"/>
    <property type="molecule type" value="Genomic_DNA"/>
</dbReference>
<evidence type="ECO:0008006" key="4">
    <source>
        <dbReference type="Google" id="ProtNLM"/>
    </source>
</evidence>
<dbReference type="Proteomes" id="UP000023430">
    <property type="component" value="Unassembled WGS sequence"/>
</dbReference>
<feature type="compositionally biased region" description="Basic and acidic residues" evidence="1">
    <location>
        <begin position="1"/>
        <end position="42"/>
    </location>
</feature>
<accession>X7F7Q8</accession>
<feature type="region of interest" description="Disordered" evidence="1">
    <location>
        <begin position="1"/>
        <end position="44"/>
    </location>
</feature>
<dbReference type="OrthoDB" id="7744082at2"/>
<keyword evidence="3" id="KW-1185">Reference proteome</keyword>
<dbReference type="eggNOG" id="ENOG5032DPD">
    <property type="taxonomic scope" value="Bacteria"/>
</dbReference>
<gene>
    <name evidence="2" type="ORF">RISW2_04355</name>
</gene>
<evidence type="ECO:0000256" key="1">
    <source>
        <dbReference type="SAM" id="MobiDB-lite"/>
    </source>
</evidence>
<sequence>MSDTHDTTRNAGREAGEDVRRSAERLGHDARSAAEDVGRRAQDQAFRQMESAKGGIASELAGLARALRAAAGELTPGSIQERGFDQMAGGLDSAADTVRDRDLGQLADDISGMARRNPIGFLGGAALLGFAATRFAKASSRHGGTVDATVDAPSHAGATTEPATVPAEPKRPGDL</sequence>
<proteinExistence type="predicted"/>